<dbReference type="AlphaFoldDB" id="A0AAU9X2L3"/>
<proteinExistence type="predicted"/>
<sequence length="198" mass="22780">MHVFLEGILCEIRLLLNYCINEIKVFKLIDLNSRIQGFPYGFSNSKIKPAVILDKDLQQGPSTNTGQSATQMWLLCSTLTLTDRNVLFPSLKLSLCFAHKISIAATVYLKKAIKDHLTLFKTVHKDIDITPKQLYLVQLPSLTLKFGPLIRSWCLRFEAKHAYFKDQARITKNFKQLPSSLSRRYRSSVQADYVRLNK</sequence>
<protein>
    <submittedName>
        <fullName evidence="1">Uncharacterized protein</fullName>
    </submittedName>
</protein>
<dbReference type="Proteomes" id="UP001159428">
    <property type="component" value="Unassembled WGS sequence"/>
</dbReference>
<name>A0AAU9X2L3_9CNID</name>
<dbReference type="EMBL" id="CALNXJ010000028">
    <property type="protein sequence ID" value="CAH3134155.1"/>
    <property type="molecule type" value="Genomic_DNA"/>
</dbReference>
<gene>
    <name evidence="1" type="ORF">PMEA_00015750</name>
</gene>
<organism evidence="1 2">
    <name type="scientific">Pocillopora meandrina</name>
    <dbReference type="NCBI Taxonomy" id="46732"/>
    <lineage>
        <taxon>Eukaryota</taxon>
        <taxon>Metazoa</taxon>
        <taxon>Cnidaria</taxon>
        <taxon>Anthozoa</taxon>
        <taxon>Hexacorallia</taxon>
        <taxon>Scleractinia</taxon>
        <taxon>Astrocoeniina</taxon>
        <taxon>Pocilloporidae</taxon>
        <taxon>Pocillopora</taxon>
    </lineage>
</organism>
<evidence type="ECO:0000313" key="1">
    <source>
        <dbReference type="EMBL" id="CAH3134155.1"/>
    </source>
</evidence>
<comment type="caution">
    <text evidence="1">The sequence shown here is derived from an EMBL/GenBank/DDBJ whole genome shotgun (WGS) entry which is preliminary data.</text>
</comment>
<keyword evidence="2" id="KW-1185">Reference proteome</keyword>
<evidence type="ECO:0000313" key="2">
    <source>
        <dbReference type="Proteomes" id="UP001159428"/>
    </source>
</evidence>
<reference evidence="1 2" key="1">
    <citation type="submission" date="2022-05" db="EMBL/GenBank/DDBJ databases">
        <authorList>
            <consortium name="Genoscope - CEA"/>
            <person name="William W."/>
        </authorList>
    </citation>
    <scope>NUCLEOTIDE SEQUENCE [LARGE SCALE GENOMIC DNA]</scope>
</reference>
<accession>A0AAU9X2L3</accession>